<proteinExistence type="inferred from homology"/>
<keyword evidence="3" id="KW-0430">Lectin</keyword>
<keyword evidence="5" id="KW-0106">Calcium</keyword>
<keyword evidence="11" id="KW-0256">Endoplasmic reticulum</keyword>
<evidence type="ECO:0000313" key="13">
    <source>
        <dbReference type="EMBL" id="KAB5548355.1"/>
    </source>
</evidence>
<keyword evidence="7" id="KW-0238">DNA-binding</keyword>
<dbReference type="EMBL" id="VDCV01000007">
    <property type="protein sequence ID" value="KAB5548355.1"/>
    <property type="molecule type" value="Genomic_DNA"/>
</dbReference>
<dbReference type="Gene3D" id="2.40.330.10">
    <property type="entry name" value="DNA-binding pseudobarrel domain"/>
    <property type="match status" value="1"/>
</dbReference>
<feature type="compositionally biased region" description="Acidic residues" evidence="12">
    <location>
        <begin position="62"/>
        <end position="77"/>
    </location>
</feature>
<feature type="compositionally biased region" description="Acidic residues" evidence="12">
    <location>
        <begin position="133"/>
        <end position="149"/>
    </location>
</feature>
<evidence type="ECO:0000256" key="10">
    <source>
        <dbReference type="ARBA" id="ARBA00037091"/>
    </source>
</evidence>
<dbReference type="Proteomes" id="UP000326939">
    <property type="component" value="Chromosome 7"/>
</dbReference>
<dbReference type="PANTHER" id="PTHR11073:SF2">
    <property type="entry name" value="CALRETICULIN"/>
    <property type="match status" value="1"/>
</dbReference>
<evidence type="ECO:0000313" key="14">
    <source>
        <dbReference type="Proteomes" id="UP000326939"/>
    </source>
</evidence>
<feature type="compositionally biased region" description="Acidic residues" evidence="12">
    <location>
        <begin position="28"/>
        <end position="38"/>
    </location>
</feature>
<evidence type="ECO:0000256" key="7">
    <source>
        <dbReference type="ARBA" id="ARBA00023125"/>
    </source>
</evidence>
<dbReference type="InterPro" id="IPR001580">
    <property type="entry name" value="Calret/calnex"/>
</dbReference>
<dbReference type="GO" id="GO:0005634">
    <property type="term" value="C:nucleus"/>
    <property type="evidence" value="ECO:0007669"/>
    <property type="project" value="UniProtKB-SubCell"/>
</dbReference>
<dbReference type="InterPro" id="IPR009033">
    <property type="entry name" value="Calreticulin/calnexin_P_dom_sf"/>
</dbReference>
<dbReference type="GO" id="GO:0051082">
    <property type="term" value="F:unfolded protein binding"/>
    <property type="evidence" value="ECO:0007669"/>
    <property type="project" value="InterPro"/>
</dbReference>
<keyword evidence="2" id="KW-0479">Metal-binding</keyword>
<evidence type="ECO:0008006" key="15">
    <source>
        <dbReference type="Google" id="ProtNLM"/>
    </source>
</evidence>
<evidence type="ECO:0000256" key="6">
    <source>
        <dbReference type="ARBA" id="ARBA00023015"/>
    </source>
</evidence>
<dbReference type="GO" id="GO:0030246">
    <property type="term" value="F:carbohydrate binding"/>
    <property type="evidence" value="ECO:0007669"/>
    <property type="project" value="UniProtKB-KW"/>
</dbReference>
<dbReference type="PRINTS" id="PR00626">
    <property type="entry name" value="CALRETICULIN"/>
</dbReference>
<dbReference type="CDD" id="cd10017">
    <property type="entry name" value="B3_DNA"/>
    <property type="match status" value="1"/>
</dbReference>
<feature type="compositionally biased region" description="Basic and acidic residues" evidence="12">
    <location>
        <begin position="253"/>
        <end position="272"/>
    </location>
</feature>
<dbReference type="GO" id="GO:0005789">
    <property type="term" value="C:endoplasmic reticulum membrane"/>
    <property type="evidence" value="ECO:0007669"/>
    <property type="project" value="TreeGrafter"/>
</dbReference>
<feature type="region of interest" description="Disordered" evidence="12">
    <location>
        <begin position="253"/>
        <end position="278"/>
    </location>
</feature>
<reference evidence="14" key="1">
    <citation type="journal article" date="2019" name="Gigascience">
        <title>De novo genome assembly of the endangered Acer yangbiense, a plant species with extremely small populations endemic to Yunnan Province, China.</title>
        <authorList>
            <person name="Yang J."/>
            <person name="Wariss H.M."/>
            <person name="Tao L."/>
            <person name="Zhang R."/>
            <person name="Yun Q."/>
            <person name="Hollingsworth P."/>
            <person name="Dao Z."/>
            <person name="Luo G."/>
            <person name="Guo H."/>
            <person name="Ma Y."/>
            <person name="Sun W."/>
        </authorList>
    </citation>
    <scope>NUCLEOTIDE SEQUENCE [LARGE SCALE GENOMIC DNA]</scope>
    <source>
        <strain evidence="14">cv. br00</strain>
    </source>
</reference>
<dbReference type="SUPFAM" id="SSF101936">
    <property type="entry name" value="DNA-binding pseudobarrel domain"/>
    <property type="match status" value="1"/>
</dbReference>
<gene>
    <name evidence="13" type="ORF">DKX38_011761</name>
</gene>
<protein>
    <recommendedName>
        <fullName evidence="15">TF-B3 domain-containing protein</fullName>
    </recommendedName>
</protein>
<dbReference type="InterPro" id="IPR015300">
    <property type="entry name" value="DNA-bd_pseudobarrel_sf"/>
</dbReference>
<comment type="subcellular location">
    <subcellularLocation>
        <location evidence="1">Nucleus</location>
    </subcellularLocation>
</comment>
<dbReference type="Pfam" id="PF00262">
    <property type="entry name" value="Calreticulin"/>
    <property type="match status" value="1"/>
</dbReference>
<dbReference type="Gene3D" id="2.60.120.200">
    <property type="match status" value="1"/>
</dbReference>
<dbReference type="Gene3D" id="2.10.250.10">
    <property type="entry name" value="Calreticulin/calnexin, P domain"/>
    <property type="match status" value="1"/>
</dbReference>
<keyword evidence="11" id="KW-0143">Chaperone</keyword>
<comment type="caution">
    <text evidence="13">The sequence shown here is derived from an EMBL/GenBank/DDBJ whole genome shotgun (WGS) entry which is preliminary data.</text>
</comment>
<dbReference type="GO" id="GO:0005509">
    <property type="term" value="F:calcium ion binding"/>
    <property type="evidence" value="ECO:0007669"/>
    <property type="project" value="InterPro"/>
</dbReference>
<evidence type="ECO:0000256" key="9">
    <source>
        <dbReference type="ARBA" id="ARBA00023242"/>
    </source>
</evidence>
<evidence type="ECO:0000256" key="4">
    <source>
        <dbReference type="ARBA" id="ARBA00022833"/>
    </source>
</evidence>
<keyword evidence="6" id="KW-0805">Transcription regulation</keyword>
<dbReference type="AlphaFoldDB" id="A0A5N5LZI2"/>
<dbReference type="SUPFAM" id="SSF63887">
    <property type="entry name" value="P-domain of calnexin/calreticulin"/>
    <property type="match status" value="1"/>
</dbReference>
<dbReference type="PANTHER" id="PTHR11073">
    <property type="entry name" value="CALRETICULIN AND CALNEXIN"/>
    <property type="match status" value="1"/>
</dbReference>
<evidence type="ECO:0000256" key="3">
    <source>
        <dbReference type="ARBA" id="ARBA00022734"/>
    </source>
</evidence>
<keyword evidence="8" id="KW-0804">Transcription</keyword>
<evidence type="ECO:0000256" key="12">
    <source>
        <dbReference type="SAM" id="MobiDB-lite"/>
    </source>
</evidence>
<comment type="function">
    <text evidence="10">Molecular calcium-binding chaperone promoting folding, oligomeric assembly and quality control in the ER via the calreticulin/calnexin cycle. This lectin may interact transiently with almost all of the monoglucosylated glycoproteins that are synthesized in the ER.</text>
</comment>
<dbReference type="GO" id="GO:0036503">
    <property type="term" value="P:ERAD pathway"/>
    <property type="evidence" value="ECO:0007669"/>
    <property type="project" value="TreeGrafter"/>
</dbReference>
<evidence type="ECO:0000256" key="5">
    <source>
        <dbReference type="ARBA" id="ARBA00022837"/>
    </source>
</evidence>
<evidence type="ECO:0000256" key="8">
    <source>
        <dbReference type="ARBA" id="ARBA00023163"/>
    </source>
</evidence>
<keyword evidence="4" id="KW-0862">Zinc</keyword>
<feature type="compositionally biased region" description="Acidic residues" evidence="12">
    <location>
        <begin position="97"/>
        <end position="110"/>
    </location>
</feature>
<accession>A0A5N5LZI2</accession>
<dbReference type="GO" id="GO:0003677">
    <property type="term" value="F:DNA binding"/>
    <property type="evidence" value="ECO:0007669"/>
    <property type="project" value="UniProtKB-KW"/>
</dbReference>
<keyword evidence="9" id="KW-0539">Nucleus</keyword>
<dbReference type="GO" id="GO:0006457">
    <property type="term" value="P:protein folding"/>
    <property type="evidence" value="ECO:0007669"/>
    <property type="project" value="InterPro"/>
</dbReference>
<comment type="similarity">
    <text evidence="11">Belongs to the calreticulin family.</text>
</comment>
<dbReference type="InterPro" id="IPR003340">
    <property type="entry name" value="B3_DNA-bd"/>
</dbReference>
<evidence type="ECO:0000256" key="1">
    <source>
        <dbReference type="ARBA" id="ARBA00004123"/>
    </source>
</evidence>
<evidence type="ECO:0000256" key="11">
    <source>
        <dbReference type="RuleBase" id="RU362126"/>
    </source>
</evidence>
<name>A0A5N5LZI2_9ROSI</name>
<organism evidence="13 14">
    <name type="scientific">Salix brachista</name>
    <dbReference type="NCBI Taxonomy" id="2182728"/>
    <lineage>
        <taxon>Eukaryota</taxon>
        <taxon>Viridiplantae</taxon>
        <taxon>Streptophyta</taxon>
        <taxon>Embryophyta</taxon>
        <taxon>Tracheophyta</taxon>
        <taxon>Spermatophyta</taxon>
        <taxon>Magnoliopsida</taxon>
        <taxon>eudicotyledons</taxon>
        <taxon>Gunneridae</taxon>
        <taxon>Pentapetalae</taxon>
        <taxon>rosids</taxon>
        <taxon>fabids</taxon>
        <taxon>Malpighiales</taxon>
        <taxon>Salicaceae</taxon>
        <taxon>Saliceae</taxon>
        <taxon>Salix</taxon>
    </lineage>
</organism>
<feature type="region of interest" description="Disordered" evidence="12">
    <location>
        <begin position="1"/>
        <end position="180"/>
    </location>
</feature>
<keyword evidence="14" id="KW-1185">Reference proteome</keyword>
<sequence>MKEAVAVKNGSHAAAAKKGKDDSSSYDSSEDESSDDEEIPAKASAPKNVPAQPVTIKRTEVSEDSESDSDSDESSSEDEGKTKSAIASKVIPKKSEEDDSSESDSDEDETPAPKAASAAETKPKTNAQKESSSEEESSSDSSDDEEDGEWTAPTIPNPEYKGPWKPKKIKNPNYQGKWKAPIIDNPDFKDDSELYVYPDLGYVGIELWQVKSGTLFDNVLVSDDPEYAKQMVEETWGKQKDAEKAAFEEAERKITGEECHTSEDESIQHEDGVNSPVEQQAGQSSKLWAFQMVRGQNAINFNARDPTGRVWEFKLCTRNHGRYKKPVIRGDWLDYVDEKGLTVDDFIILTMVEDAENGVGYNIRVEPNLELAI</sequence>
<evidence type="ECO:0000256" key="2">
    <source>
        <dbReference type="ARBA" id="ARBA00022723"/>
    </source>
</evidence>